<dbReference type="InterPro" id="IPR002636">
    <property type="entry name" value="DUF29"/>
</dbReference>
<keyword evidence="2" id="KW-1185">Reference proteome</keyword>
<sequence>MGAATKYDTDFYGWTQAQADALKNRRVDDLDFENLLEEVESMGASERRQMVSRLKVLMMHLLKWRHQPDRRGKSWELTIKEQRRRIPRHLKENPSLQAKMPDMLEEAYEDALFLAEAETGLHQSFFPVDCPWTLEQMLDAEFWPDTETQ</sequence>
<dbReference type="Gene3D" id="1.20.1220.20">
    <property type="entry name" value="Uncharcterised protein PF01724"/>
    <property type="match status" value="1"/>
</dbReference>
<comment type="caution">
    <text evidence="1">The sequence shown here is derived from an EMBL/GenBank/DDBJ whole genome shotgun (WGS) entry which is preliminary data.</text>
</comment>
<organism evidence="1 2">
    <name type="scientific">Candidatus Thiothrix phosphatis</name>
    <dbReference type="NCBI Taxonomy" id="3112415"/>
    <lineage>
        <taxon>Bacteria</taxon>
        <taxon>Pseudomonadati</taxon>
        <taxon>Pseudomonadota</taxon>
        <taxon>Gammaproteobacteria</taxon>
        <taxon>Thiotrichales</taxon>
        <taxon>Thiotrichaceae</taxon>
        <taxon>Thiothrix</taxon>
    </lineage>
</organism>
<reference evidence="1 2" key="2">
    <citation type="submission" date="2024-01" db="EMBL/GenBank/DDBJ databases">
        <authorList>
            <person name="Xie X."/>
        </authorList>
    </citation>
    <scope>NUCLEOTIDE SEQUENCE [LARGE SCALE GENOMIC DNA]</scope>
    <source>
        <strain evidence="1">SCUT-1</strain>
    </source>
</reference>
<dbReference type="EMBL" id="JAYMYJ010000091">
    <property type="protein sequence ID" value="MEB4591222.1"/>
    <property type="molecule type" value="Genomic_DNA"/>
</dbReference>
<evidence type="ECO:0000313" key="1">
    <source>
        <dbReference type="EMBL" id="MEB4591222.1"/>
    </source>
</evidence>
<name>A0ABU6CWK8_9GAMM</name>
<dbReference type="PANTHER" id="PTHR34235:SF4">
    <property type="entry name" value="SLR0291 PROTEIN"/>
    <property type="match status" value="1"/>
</dbReference>
<dbReference type="PANTHER" id="PTHR34235">
    <property type="entry name" value="SLR1203 PROTEIN-RELATED"/>
    <property type="match status" value="1"/>
</dbReference>
<dbReference type="Pfam" id="PF01724">
    <property type="entry name" value="DUF29"/>
    <property type="match status" value="1"/>
</dbReference>
<gene>
    <name evidence="1" type="ORF">VSS37_09555</name>
</gene>
<accession>A0ABU6CWK8</accession>
<evidence type="ECO:0000313" key="2">
    <source>
        <dbReference type="Proteomes" id="UP001308005"/>
    </source>
</evidence>
<protein>
    <submittedName>
        <fullName evidence="1">DUF29 domain-containing protein</fullName>
    </submittedName>
</protein>
<dbReference type="Proteomes" id="UP001308005">
    <property type="component" value="Unassembled WGS sequence"/>
</dbReference>
<dbReference type="RefSeq" id="WP_324694668.1">
    <property type="nucleotide sequence ID" value="NZ_JAYMYJ010000091.1"/>
</dbReference>
<reference evidence="2" key="1">
    <citation type="submission" date="2023-07" db="EMBL/GenBank/DDBJ databases">
        <title>The carbon used by Thiothrix.</title>
        <authorList>
            <person name="Chen L."/>
        </authorList>
    </citation>
    <scope>NUCLEOTIDE SEQUENCE [LARGE SCALE GENOMIC DNA]</scope>
</reference>
<proteinExistence type="predicted"/>